<dbReference type="AlphaFoldDB" id="G7YGM5"/>
<organism evidence="2 3">
    <name type="scientific">Clonorchis sinensis</name>
    <name type="common">Chinese liver fluke</name>
    <dbReference type="NCBI Taxonomy" id="79923"/>
    <lineage>
        <taxon>Eukaryota</taxon>
        <taxon>Metazoa</taxon>
        <taxon>Spiralia</taxon>
        <taxon>Lophotrochozoa</taxon>
        <taxon>Platyhelminthes</taxon>
        <taxon>Trematoda</taxon>
        <taxon>Digenea</taxon>
        <taxon>Opisthorchiida</taxon>
        <taxon>Opisthorchiata</taxon>
        <taxon>Opisthorchiidae</taxon>
        <taxon>Clonorchis</taxon>
    </lineage>
</organism>
<reference key="2">
    <citation type="submission" date="2011-10" db="EMBL/GenBank/DDBJ databases">
        <title>The genome and transcriptome sequence of Clonorchis sinensis provide insights into the carcinogenic liver fluke.</title>
        <authorList>
            <person name="Wang X."/>
            <person name="Huang Y."/>
            <person name="Chen W."/>
            <person name="Liu H."/>
            <person name="Guo L."/>
            <person name="Chen Y."/>
            <person name="Luo F."/>
            <person name="Zhou W."/>
            <person name="Sun J."/>
            <person name="Mao Q."/>
            <person name="Liang P."/>
            <person name="Zhou C."/>
            <person name="Tian Y."/>
            <person name="Men J."/>
            <person name="Lv X."/>
            <person name="Huang L."/>
            <person name="Zhou J."/>
            <person name="Hu Y."/>
            <person name="Li R."/>
            <person name="Zhang F."/>
            <person name="Lei H."/>
            <person name="Li X."/>
            <person name="Hu X."/>
            <person name="Liang C."/>
            <person name="Xu J."/>
            <person name="Wu Z."/>
            <person name="Yu X."/>
        </authorList>
    </citation>
    <scope>NUCLEOTIDE SEQUENCE</scope>
    <source>
        <strain>Henan</strain>
    </source>
</reference>
<reference evidence="2" key="1">
    <citation type="journal article" date="2011" name="Genome Biol.">
        <title>The draft genome of the carcinogenic human liver fluke Clonorchis sinensis.</title>
        <authorList>
            <person name="Wang X."/>
            <person name="Chen W."/>
            <person name="Huang Y."/>
            <person name="Sun J."/>
            <person name="Men J."/>
            <person name="Liu H."/>
            <person name="Luo F."/>
            <person name="Guo L."/>
            <person name="Lv X."/>
            <person name="Deng C."/>
            <person name="Zhou C."/>
            <person name="Fan Y."/>
            <person name="Li X."/>
            <person name="Huang L."/>
            <person name="Hu Y."/>
            <person name="Liang C."/>
            <person name="Hu X."/>
            <person name="Xu J."/>
            <person name="Yu X."/>
        </authorList>
    </citation>
    <scope>NUCLEOTIDE SEQUENCE [LARGE SCALE GENOMIC DNA]</scope>
    <source>
        <strain evidence="2">Henan</strain>
    </source>
</reference>
<evidence type="ECO:0000313" key="3">
    <source>
        <dbReference type="Proteomes" id="UP000008909"/>
    </source>
</evidence>
<feature type="region of interest" description="Disordered" evidence="1">
    <location>
        <begin position="397"/>
        <end position="426"/>
    </location>
</feature>
<dbReference type="EMBL" id="DF143241">
    <property type="protein sequence ID" value="GAA52108.1"/>
    <property type="molecule type" value="Genomic_DNA"/>
</dbReference>
<evidence type="ECO:0000256" key="1">
    <source>
        <dbReference type="SAM" id="MobiDB-lite"/>
    </source>
</evidence>
<keyword evidence="3" id="KW-1185">Reference proteome</keyword>
<evidence type="ECO:0000313" key="2">
    <source>
        <dbReference type="EMBL" id="GAA52108.1"/>
    </source>
</evidence>
<sequence length="546" mass="62656">MDYKKQTAYFLHFFGKKTYTSTKNLTYSGIDISYNALKKKVQQHFKPINFVAAERARFDKLTRFHSQLVRGFVLQLQTRAAKCDCGDQIEDQLPDRLTVGIQLLEVQQMLLLCPDQTFQDIWKTCEKYGDVKRVTRTDEAALLNYSERNNSTMQTDNKFKPRTNFCAPNSPIRRFTDRNLNSAVQKCGKCESFGRNHSSYSCPHRQAKCFICGKAYVRKMCHLFSDPNTDVQALSEDIYPFFIYFAPKFVRDVNIRGINRPSVPVVGSCTIPVILPQGTPGECNFLVSTSKPLIIELKVLRSLRTCTTLWTPENESAKMIFYANLLFRIPSCNSNSNNAGSVAGITLSSIGKRMVIILDLDDLSCHQRHIDQVEFNTRGQSSVDDLIVPEQTGISEEHATCEEPEVSNPRRSERLRSRPPLNYKHPHAHSRRKYERLLTNLVLTEEDIRQLLHKISPFCALGLDKVHPRILMETSFTLAKHFHLMPLWNYCRVDGISTASVIWSIFVEKTPAANAIDQVVIVLVRRRSPDDLFEATHDFRMQMLER</sequence>
<proteinExistence type="predicted"/>
<gene>
    <name evidence="2" type="ORF">CLF_107354</name>
</gene>
<name>G7YGM5_CLOSI</name>
<protein>
    <submittedName>
        <fullName evidence="2">Uncharacterized protein</fullName>
    </submittedName>
</protein>
<accession>G7YGM5</accession>
<dbReference type="Proteomes" id="UP000008909">
    <property type="component" value="Unassembled WGS sequence"/>
</dbReference>